<dbReference type="GO" id="GO:0016787">
    <property type="term" value="F:hydrolase activity"/>
    <property type="evidence" value="ECO:0007669"/>
    <property type="project" value="UniProtKB-KW"/>
</dbReference>
<dbReference type="Proteomes" id="UP000682308">
    <property type="component" value="Unassembled WGS sequence"/>
</dbReference>
<reference evidence="6 7" key="1">
    <citation type="submission" date="2021-04" db="EMBL/GenBank/DDBJ databases">
        <title>Characterization of the biosynthetic gene cluster of new lipopeptides with antitumor activity in the genome of the marine Streptomyces PHM034.</title>
        <authorList>
            <person name="Ceniceros A."/>
            <person name="Canedo L."/>
            <person name="Mendez C."/>
            <person name="Olano C."/>
            <person name="Schleissner C."/>
            <person name="Cuevas C."/>
            <person name="De La Calle F."/>
            <person name="Salas J.A."/>
        </authorList>
    </citation>
    <scope>NUCLEOTIDE SEQUENCE [LARGE SCALE GENOMIC DNA]</scope>
    <source>
        <strain evidence="6 7">PHM034</strain>
    </source>
</reference>
<keyword evidence="7" id="KW-1185">Reference proteome</keyword>
<gene>
    <name evidence="6" type="ORF">KEF29_17805</name>
</gene>
<feature type="domain" description="AB hydrolase-1" evidence="4">
    <location>
        <begin position="47"/>
        <end position="201"/>
    </location>
</feature>
<dbReference type="SUPFAM" id="SSF53474">
    <property type="entry name" value="alpha/beta-Hydrolases"/>
    <property type="match status" value="1"/>
</dbReference>
<accession>A0A941FI76</accession>
<evidence type="ECO:0000313" key="6">
    <source>
        <dbReference type="EMBL" id="MBR8640582.1"/>
    </source>
</evidence>
<dbReference type="Gene3D" id="3.40.50.1820">
    <property type="entry name" value="alpha/beta hydrolase"/>
    <property type="match status" value="1"/>
</dbReference>
<evidence type="ECO:0000259" key="4">
    <source>
        <dbReference type="Pfam" id="PF00561"/>
    </source>
</evidence>
<evidence type="ECO:0000256" key="1">
    <source>
        <dbReference type="ARBA" id="ARBA00010088"/>
    </source>
</evidence>
<evidence type="ECO:0000259" key="5">
    <source>
        <dbReference type="Pfam" id="PF08386"/>
    </source>
</evidence>
<dbReference type="Pfam" id="PF08386">
    <property type="entry name" value="Abhydrolase_4"/>
    <property type="match status" value="1"/>
</dbReference>
<sequence length="456" mass="49893">MKWTDCGDGIDCGTAEVPLDYRHPDGKKITLALTRKLASDPTKRAGTLFLNTGGPGGTNEGFVYDLAADAPEKIRSRYDLIAVDPRGTGYSTPVKCQTTREWSDAWDTATARPARGGFERAVARGRQFGEACRRHSGDLLPYIGTEYVARDMDVIRAAVGDRRFNWYGLSYGTYIGTVYAGLFPQRVGVMALDGGYDPNAYANDPYRYDRGQYVAVDAALGRFFDWCERAPDSCAFGDGDPRKAYRDLQAALDEKPVRDADGRLVANGAWLTMNVTYNIGIGKDFWPTLAQQLVDAQNRTGDLLSGMKAEAQFQTENTAVECADRAFPRSQGLLRLALWSETAQAPLNGPALAYGPPNYDHGHAAACVQWPAERLSRYSGPFDAKGSAPILVIGSTGDPDTPYQDSVTLARTLDNAQLLTVRKEGHVGRHNECVRTATMDYLATGKLPRQRVCQGD</sequence>
<dbReference type="Pfam" id="PF00561">
    <property type="entry name" value="Abhydrolase_1"/>
    <property type="match status" value="1"/>
</dbReference>
<name>A0A941FI76_9ACTN</name>
<dbReference type="InterPro" id="IPR000073">
    <property type="entry name" value="AB_hydrolase_1"/>
</dbReference>
<feature type="domain" description="Peptidase S33 tripeptidyl aminopeptidase-like C-terminal" evidence="5">
    <location>
        <begin position="365"/>
        <end position="451"/>
    </location>
</feature>
<protein>
    <submittedName>
        <fullName evidence="6">Alpha/beta fold hydrolase</fullName>
    </submittedName>
</protein>
<dbReference type="AlphaFoldDB" id="A0A941FI76"/>
<dbReference type="PANTHER" id="PTHR43248">
    <property type="entry name" value="2-SUCCINYL-6-HYDROXY-2,4-CYCLOHEXADIENE-1-CARBOXYLATE SYNTHASE"/>
    <property type="match status" value="1"/>
</dbReference>
<keyword evidence="2" id="KW-0732">Signal</keyword>
<dbReference type="PANTHER" id="PTHR43248:SF29">
    <property type="entry name" value="TRIPEPTIDYL AMINOPEPTIDASE"/>
    <property type="match status" value="1"/>
</dbReference>
<dbReference type="EMBL" id="JAGTPG010000002">
    <property type="protein sequence ID" value="MBR8640582.1"/>
    <property type="molecule type" value="Genomic_DNA"/>
</dbReference>
<proteinExistence type="inferred from homology"/>
<keyword evidence="3 6" id="KW-0378">Hydrolase</keyword>
<organism evidence="6 7">
    <name type="scientific">Streptomyces tuirus</name>
    <dbReference type="NCBI Taxonomy" id="68278"/>
    <lineage>
        <taxon>Bacteria</taxon>
        <taxon>Bacillati</taxon>
        <taxon>Actinomycetota</taxon>
        <taxon>Actinomycetes</taxon>
        <taxon>Kitasatosporales</taxon>
        <taxon>Streptomycetaceae</taxon>
        <taxon>Streptomyces</taxon>
    </lineage>
</organism>
<comment type="caution">
    <text evidence="6">The sequence shown here is derived from an EMBL/GenBank/DDBJ whole genome shotgun (WGS) entry which is preliminary data.</text>
</comment>
<dbReference type="InterPro" id="IPR013595">
    <property type="entry name" value="Pept_S33_TAP-like_C"/>
</dbReference>
<evidence type="ECO:0000256" key="3">
    <source>
        <dbReference type="ARBA" id="ARBA00022801"/>
    </source>
</evidence>
<evidence type="ECO:0000256" key="2">
    <source>
        <dbReference type="ARBA" id="ARBA00022729"/>
    </source>
</evidence>
<dbReference type="InterPro" id="IPR029058">
    <property type="entry name" value="AB_hydrolase_fold"/>
</dbReference>
<evidence type="ECO:0000313" key="7">
    <source>
        <dbReference type="Proteomes" id="UP000682308"/>
    </source>
</evidence>
<comment type="similarity">
    <text evidence="1">Belongs to the peptidase S33 family.</text>
</comment>
<dbReference type="InterPro" id="IPR051601">
    <property type="entry name" value="Serine_prot/Carboxylest_S33"/>
</dbReference>